<dbReference type="InterPro" id="IPR009091">
    <property type="entry name" value="RCC1/BLIP-II"/>
</dbReference>
<dbReference type="PROSITE" id="PS50012">
    <property type="entry name" value="RCC1_3"/>
    <property type="match status" value="5"/>
</dbReference>
<dbReference type="PRINTS" id="PR00633">
    <property type="entry name" value="RCCNDNSATION"/>
</dbReference>
<feature type="region of interest" description="Disordered" evidence="2">
    <location>
        <begin position="1"/>
        <end position="33"/>
    </location>
</feature>
<comment type="caution">
    <text evidence="3">The sequence shown here is derived from an EMBL/GenBank/DDBJ whole genome shotgun (WGS) entry which is preliminary data.</text>
</comment>
<dbReference type="PROSITE" id="PS51318">
    <property type="entry name" value="TAT"/>
    <property type="match status" value="1"/>
</dbReference>
<dbReference type="SUPFAM" id="SSF50985">
    <property type="entry name" value="RCC1/BLIP-II"/>
    <property type="match status" value="1"/>
</dbReference>
<accession>A0A543HYD4</accession>
<dbReference type="PANTHER" id="PTHR22870">
    <property type="entry name" value="REGULATOR OF CHROMOSOME CONDENSATION"/>
    <property type="match status" value="1"/>
</dbReference>
<name>A0A543HYD4_9MICO</name>
<dbReference type="InterPro" id="IPR006311">
    <property type="entry name" value="TAT_signal"/>
</dbReference>
<protein>
    <submittedName>
        <fullName evidence="3">Alpha-tubulin suppressor-like RCC1 family protein</fullName>
    </submittedName>
</protein>
<dbReference type="PANTHER" id="PTHR22870:SF408">
    <property type="entry name" value="OS09G0560450 PROTEIN"/>
    <property type="match status" value="1"/>
</dbReference>
<keyword evidence="4" id="KW-1185">Reference proteome</keyword>
<sequence length="573" mass="59682">MTQPQNASDGITNNTSGAHESREKISATEKPSGISRRTVTTAAMWSVPAVALATATPAAAASPAPNALSVAFSQEVYDMDPYGALLDATVLVQKISRAASAAAGATISFALEDIPDGEDVPDDIDEEIADATEAAGSTEMNLLFSGGRVNATGVVNASGVCTVPGIQSGGGRGVMRITATATLGALTGTAVAYIRVQTGGQGQVWAWGNASYGALGNGNKNSQPLPALVAYTANDAVDIQLSRTSAGGTLLNSSGRMFTWGYGCYGLNGQADSKNLKSYYTPTEVKTPMPMKELAGGYYNVGAISLSGAAYAWGKNLNFVCEPAGVGGERIFSPRPIHPSLSSGVTQLSLSYYQGLALKEDGTVWTWGYNYGYYGLGLGAGQPAYVKVPTKITFPVGTGKIIHISAGWACGFAVDENGSIWGWGSGAYYRLGLGGTTNYNFPQRINAPNDIGYVRINHFSYPGRSVMAIKSNGTAKYWGYNGYGNSGNGTTGSITVPTEIGITNVDRAVVGPQTTYLIRKDGTVWAAGANGYGQLGDGTKTHKRAWTKVLLPPSSKALKIGANQYTAFALTDR</sequence>
<evidence type="ECO:0000256" key="2">
    <source>
        <dbReference type="SAM" id="MobiDB-lite"/>
    </source>
</evidence>
<dbReference type="Pfam" id="PF00415">
    <property type="entry name" value="RCC1"/>
    <property type="match status" value="3"/>
</dbReference>
<dbReference type="InterPro" id="IPR051210">
    <property type="entry name" value="Ub_ligase/GEF_domain"/>
</dbReference>
<organism evidence="3 4">
    <name type="scientific">Klugiella xanthotipulae</name>
    <dbReference type="NCBI Taxonomy" id="244735"/>
    <lineage>
        <taxon>Bacteria</taxon>
        <taxon>Bacillati</taxon>
        <taxon>Actinomycetota</taxon>
        <taxon>Actinomycetes</taxon>
        <taxon>Micrococcales</taxon>
        <taxon>Microbacteriaceae</taxon>
        <taxon>Klugiella</taxon>
    </lineage>
</organism>
<evidence type="ECO:0000256" key="1">
    <source>
        <dbReference type="ARBA" id="ARBA00022737"/>
    </source>
</evidence>
<evidence type="ECO:0000313" key="3">
    <source>
        <dbReference type="EMBL" id="TQM63328.1"/>
    </source>
</evidence>
<keyword evidence="1" id="KW-0677">Repeat</keyword>
<evidence type="ECO:0000313" key="4">
    <source>
        <dbReference type="Proteomes" id="UP000318331"/>
    </source>
</evidence>
<dbReference type="EMBL" id="VFPN01000002">
    <property type="protein sequence ID" value="TQM63328.1"/>
    <property type="molecule type" value="Genomic_DNA"/>
</dbReference>
<gene>
    <name evidence="3" type="ORF">FB466_1588</name>
</gene>
<dbReference type="AlphaFoldDB" id="A0A543HYD4"/>
<reference evidence="3 4" key="1">
    <citation type="submission" date="2019-06" db="EMBL/GenBank/DDBJ databases">
        <title>Sequencing the genomes of 1000 actinobacteria strains.</title>
        <authorList>
            <person name="Klenk H.-P."/>
        </authorList>
    </citation>
    <scope>NUCLEOTIDE SEQUENCE [LARGE SCALE GENOMIC DNA]</scope>
    <source>
        <strain evidence="3 4">DSM 18031</strain>
    </source>
</reference>
<proteinExistence type="predicted"/>
<dbReference type="Proteomes" id="UP000318331">
    <property type="component" value="Unassembled WGS sequence"/>
</dbReference>
<feature type="compositionally biased region" description="Polar residues" evidence="2">
    <location>
        <begin position="1"/>
        <end position="18"/>
    </location>
</feature>
<dbReference type="Gene3D" id="2.130.10.30">
    <property type="entry name" value="Regulator of chromosome condensation 1/beta-lactamase-inhibitor protein II"/>
    <property type="match status" value="2"/>
</dbReference>
<dbReference type="OrthoDB" id="904022at2"/>
<dbReference type="InterPro" id="IPR000408">
    <property type="entry name" value="Reg_chr_condens"/>
</dbReference>
<dbReference type="RefSeq" id="WP_141917360.1">
    <property type="nucleotide sequence ID" value="NZ_BAAAYS010000025.1"/>
</dbReference>